<feature type="transmembrane region" description="Helical" evidence="1">
    <location>
        <begin position="46"/>
        <end position="67"/>
    </location>
</feature>
<organism evidence="2 3">
    <name type="scientific">Colletotrichum asianum</name>
    <dbReference type="NCBI Taxonomy" id="702518"/>
    <lineage>
        <taxon>Eukaryota</taxon>
        <taxon>Fungi</taxon>
        <taxon>Dikarya</taxon>
        <taxon>Ascomycota</taxon>
        <taxon>Pezizomycotina</taxon>
        <taxon>Sordariomycetes</taxon>
        <taxon>Hypocreomycetidae</taxon>
        <taxon>Glomerellales</taxon>
        <taxon>Glomerellaceae</taxon>
        <taxon>Colletotrichum</taxon>
        <taxon>Colletotrichum gloeosporioides species complex</taxon>
    </lineage>
</organism>
<accession>A0A8H3WNQ6</accession>
<dbReference type="EMBL" id="WOWK01000009">
    <property type="protein sequence ID" value="KAF0329960.1"/>
    <property type="molecule type" value="Genomic_DNA"/>
</dbReference>
<dbReference type="AlphaFoldDB" id="A0A8H3WNQ6"/>
<evidence type="ECO:0000313" key="2">
    <source>
        <dbReference type="EMBL" id="KAF0329960.1"/>
    </source>
</evidence>
<dbReference type="OrthoDB" id="194358at2759"/>
<proteinExistence type="predicted"/>
<feature type="transmembrane region" description="Helical" evidence="1">
    <location>
        <begin position="183"/>
        <end position="207"/>
    </location>
</feature>
<keyword evidence="1" id="KW-1133">Transmembrane helix</keyword>
<evidence type="ECO:0000313" key="3">
    <source>
        <dbReference type="Proteomes" id="UP000434172"/>
    </source>
</evidence>
<comment type="caution">
    <text evidence="2">The sequence shown here is derived from an EMBL/GenBank/DDBJ whole genome shotgun (WGS) entry which is preliminary data.</text>
</comment>
<protein>
    <submittedName>
        <fullName evidence="2">Uncharacterized protein</fullName>
    </submittedName>
</protein>
<dbReference type="Proteomes" id="UP000434172">
    <property type="component" value="Unassembled WGS sequence"/>
</dbReference>
<sequence length="855" mass="94744">MATPGEFDADGFSNNLFSDLAPLLALFGEEIVAQFFSMSMGWADNFLLAMGPVGIITIVLSAIRIGGSGWLKRLVGRGRETQAVAEQELLSSTSSSVCELWNGQQIIRLIGEPKGVMTVVISSDGTINTLPQAFKKGIIETKRNGVKNGGGSSEDDTSYTALALPTNLTLNTQSAPAKKSEMWLLAGIGICLQAIATVYPGLATYYFKWNKGDIPVVDYGYPCFAAGTVCLTIGVILCGHIIEGATQEIEFVLSEESKNTGRRILCLQEDSVIGDQSIPSCAIFLAEGDGILRTSRRGYSKHGPAWYETSYMLEILIIMFHRTRAAVPTFLALSGYIVQFVGLRTLHWSATILQLAVTIVMTGVRAWARRCLAWNPETSDLTLQGHEMAWLALLLRSEAEMQEDCPESQRGWFSHLIPCLRTKSGRKKSVDDYKSLFFWELISDHTEETDRVCVLAFVDKHPQPSRRVDSYARRKTRYLSGKLLSNVTGPLKLHLEFRKGVSLKPVNPRSPHVASPSEVYANIASRIGKSNTTAGDRDSEEATSALCRVIENVMAVFCNTNGVVWKQPIQALVDDGDQNEPLQACCEFDIREGRVSEYRESDKTKRSFTMVLQRSPRQPWVVSNRSQLQAAISLSFYTNEFRRMCVNDQKDAAEKVSEWVPDGNDGCFQRIIGSGTHAEADILAEQIQMWLERRVQRSTLPAMRGFPPQVKAAWVGKEEPPRRPVKKATSASYLGMFLSSCSEGPSTPQRRSQELWISERPQVTEAFEYAQELFSIFMLALASQIDRVNGETQEIYRKSEGSEGLVENTVFKSIAEIVCGEKLAASIDEAYVLIIPAFAKHKLLPTRSGPQDPAC</sequence>
<keyword evidence="3" id="KW-1185">Reference proteome</keyword>
<keyword evidence="1" id="KW-0812">Transmembrane</keyword>
<evidence type="ECO:0000256" key="1">
    <source>
        <dbReference type="SAM" id="Phobius"/>
    </source>
</evidence>
<keyword evidence="1" id="KW-0472">Membrane</keyword>
<feature type="transmembrane region" description="Helical" evidence="1">
    <location>
        <begin position="325"/>
        <end position="342"/>
    </location>
</feature>
<gene>
    <name evidence="2" type="ORF">GQ607_002727</name>
</gene>
<reference evidence="2 3" key="1">
    <citation type="submission" date="2019-12" db="EMBL/GenBank/DDBJ databases">
        <title>A genome sequence resource for the geographically widespread anthracnose pathogen Colletotrichum asianum.</title>
        <authorList>
            <person name="Meng Y."/>
        </authorList>
    </citation>
    <scope>NUCLEOTIDE SEQUENCE [LARGE SCALE GENOMIC DNA]</scope>
    <source>
        <strain evidence="2 3">ICMP 18580</strain>
    </source>
</reference>
<feature type="transmembrane region" description="Helical" evidence="1">
    <location>
        <begin position="219"/>
        <end position="242"/>
    </location>
</feature>
<name>A0A8H3WNQ6_9PEZI</name>